<feature type="compositionally biased region" description="Basic residues" evidence="2">
    <location>
        <begin position="2051"/>
        <end position="2060"/>
    </location>
</feature>
<dbReference type="InterPro" id="IPR005312">
    <property type="entry name" value="DUF1759"/>
</dbReference>
<dbReference type="Pfam" id="PF00078">
    <property type="entry name" value="RVT_1"/>
    <property type="match status" value="1"/>
</dbReference>
<dbReference type="InterPro" id="IPR040676">
    <property type="entry name" value="DUF5641"/>
</dbReference>
<evidence type="ECO:0000313" key="6">
    <source>
        <dbReference type="Proteomes" id="UP000298663"/>
    </source>
</evidence>
<evidence type="ECO:0000259" key="3">
    <source>
        <dbReference type="PROSITE" id="PS50158"/>
    </source>
</evidence>
<feature type="compositionally biased region" description="Basic and acidic residues" evidence="2">
    <location>
        <begin position="2038"/>
        <end position="2050"/>
    </location>
</feature>
<dbReference type="InterPro" id="IPR036397">
    <property type="entry name" value="RNaseH_sf"/>
</dbReference>
<gene>
    <name evidence="5" type="ORF">L596_020535</name>
</gene>
<dbReference type="Proteomes" id="UP000298663">
    <property type="component" value="Unassembled WGS sequence"/>
</dbReference>
<evidence type="ECO:0000259" key="4">
    <source>
        <dbReference type="PROSITE" id="PS50994"/>
    </source>
</evidence>
<organism evidence="5 6">
    <name type="scientific">Steinernema carpocapsae</name>
    <name type="common">Entomopathogenic nematode</name>
    <dbReference type="NCBI Taxonomy" id="34508"/>
    <lineage>
        <taxon>Eukaryota</taxon>
        <taxon>Metazoa</taxon>
        <taxon>Ecdysozoa</taxon>
        <taxon>Nematoda</taxon>
        <taxon>Chromadorea</taxon>
        <taxon>Rhabditida</taxon>
        <taxon>Tylenchina</taxon>
        <taxon>Panagrolaimomorpha</taxon>
        <taxon>Strongyloidoidea</taxon>
        <taxon>Steinernematidae</taxon>
        <taxon>Steinernema</taxon>
    </lineage>
</organism>
<feature type="region of interest" description="Disordered" evidence="2">
    <location>
        <begin position="1564"/>
        <end position="1594"/>
    </location>
</feature>
<feature type="region of interest" description="Disordered" evidence="2">
    <location>
        <begin position="1997"/>
        <end position="2078"/>
    </location>
</feature>
<dbReference type="GO" id="GO:0008270">
    <property type="term" value="F:zinc ion binding"/>
    <property type="evidence" value="ECO:0007669"/>
    <property type="project" value="UniProtKB-KW"/>
</dbReference>
<dbReference type="PROSITE" id="PS50994">
    <property type="entry name" value="INTEGRASE"/>
    <property type="match status" value="1"/>
</dbReference>
<feature type="domain" description="Integrase catalytic" evidence="4">
    <location>
        <begin position="1573"/>
        <end position="1761"/>
    </location>
</feature>
<dbReference type="Gene3D" id="4.10.60.10">
    <property type="entry name" value="Zinc finger, CCHC-type"/>
    <property type="match status" value="1"/>
</dbReference>
<dbReference type="PANTHER" id="PTHR47331:SF4">
    <property type="entry name" value="PEPTIDASE S1 DOMAIN-CONTAINING PROTEIN"/>
    <property type="match status" value="1"/>
</dbReference>
<feature type="region of interest" description="Disordered" evidence="2">
    <location>
        <begin position="364"/>
        <end position="412"/>
    </location>
</feature>
<accession>A0A4U5MTU1</accession>
<dbReference type="Pfam" id="PF17921">
    <property type="entry name" value="Integrase_H2C2"/>
    <property type="match status" value="1"/>
</dbReference>
<dbReference type="Gene3D" id="3.10.10.10">
    <property type="entry name" value="HIV Type 1 Reverse Transcriptase, subunit A, domain 1"/>
    <property type="match status" value="1"/>
</dbReference>
<evidence type="ECO:0000256" key="1">
    <source>
        <dbReference type="PROSITE-ProRule" id="PRU00047"/>
    </source>
</evidence>
<dbReference type="SUPFAM" id="SSF53098">
    <property type="entry name" value="Ribonuclease H-like"/>
    <property type="match status" value="1"/>
</dbReference>
<keyword evidence="1" id="KW-0862">Zinc</keyword>
<dbReference type="GO" id="GO:0003676">
    <property type="term" value="F:nucleic acid binding"/>
    <property type="evidence" value="ECO:0007669"/>
    <property type="project" value="InterPro"/>
</dbReference>
<dbReference type="GO" id="GO:0015074">
    <property type="term" value="P:DNA integration"/>
    <property type="evidence" value="ECO:0007669"/>
    <property type="project" value="InterPro"/>
</dbReference>
<dbReference type="Pfam" id="PF18701">
    <property type="entry name" value="DUF5641"/>
    <property type="match status" value="1"/>
</dbReference>
<feature type="region of interest" description="Disordered" evidence="2">
    <location>
        <begin position="483"/>
        <end position="533"/>
    </location>
</feature>
<dbReference type="Pfam" id="PF05380">
    <property type="entry name" value="Peptidase_A17"/>
    <property type="match status" value="1"/>
</dbReference>
<comment type="caution">
    <text evidence="5">The sequence shown here is derived from an EMBL/GenBank/DDBJ whole genome shotgun (WGS) entry which is preliminary data.</text>
</comment>
<dbReference type="SUPFAM" id="SSF56672">
    <property type="entry name" value="DNA/RNA polymerases"/>
    <property type="match status" value="1"/>
</dbReference>
<evidence type="ECO:0008006" key="7">
    <source>
        <dbReference type="Google" id="ProtNLM"/>
    </source>
</evidence>
<feature type="compositionally biased region" description="Polar residues" evidence="2">
    <location>
        <begin position="1910"/>
        <end position="1927"/>
    </location>
</feature>
<evidence type="ECO:0000313" key="5">
    <source>
        <dbReference type="EMBL" id="TKR73197.1"/>
    </source>
</evidence>
<name>A0A4U5MTU1_STECR</name>
<feature type="compositionally biased region" description="Low complexity" evidence="2">
    <location>
        <begin position="1578"/>
        <end position="1592"/>
    </location>
</feature>
<feature type="region of interest" description="Disordered" evidence="2">
    <location>
        <begin position="1910"/>
        <end position="1979"/>
    </location>
</feature>
<feature type="domain" description="CCHC-type" evidence="3">
    <location>
        <begin position="453"/>
        <end position="467"/>
    </location>
</feature>
<protein>
    <recommendedName>
        <fullName evidence="7">Integrase catalytic domain-containing protein</fullName>
    </recommendedName>
</protein>
<dbReference type="InterPro" id="IPR000477">
    <property type="entry name" value="RT_dom"/>
</dbReference>
<dbReference type="STRING" id="34508.A0A4U5MTU1"/>
<dbReference type="Gene3D" id="3.30.420.10">
    <property type="entry name" value="Ribonuclease H-like superfamily/Ribonuclease H"/>
    <property type="match status" value="1"/>
</dbReference>
<dbReference type="PROSITE" id="PS50158">
    <property type="entry name" value="ZF_CCHC"/>
    <property type="match status" value="1"/>
</dbReference>
<dbReference type="Gene3D" id="1.10.340.70">
    <property type="match status" value="1"/>
</dbReference>
<feature type="compositionally biased region" description="Acidic residues" evidence="2">
    <location>
        <begin position="2021"/>
        <end position="2037"/>
    </location>
</feature>
<dbReference type="InterPro" id="IPR043128">
    <property type="entry name" value="Rev_trsase/Diguanyl_cyclase"/>
</dbReference>
<feature type="compositionally biased region" description="Polar residues" evidence="2">
    <location>
        <begin position="162"/>
        <end position="175"/>
    </location>
</feature>
<dbReference type="InterPro" id="IPR001584">
    <property type="entry name" value="Integrase_cat-core"/>
</dbReference>
<dbReference type="Gene3D" id="3.30.70.270">
    <property type="match status" value="1"/>
</dbReference>
<dbReference type="EMBL" id="AZBU02000006">
    <property type="protein sequence ID" value="TKR73197.1"/>
    <property type="molecule type" value="Genomic_DNA"/>
</dbReference>
<dbReference type="InterPro" id="IPR001878">
    <property type="entry name" value="Znf_CCHC"/>
</dbReference>
<dbReference type="PANTHER" id="PTHR47331">
    <property type="entry name" value="PHD-TYPE DOMAIN-CONTAINING PROTEIN"/>
    <property type="match status" value="1"/>
</dbReference>
<dbReference type="InterPro" id="IPR012337">
    <property type="entry name" value="RNaseH-like_sf"/>
</dbReference>
<dbReference type="Gene3D" id="2.40.70.10">
    <property type="entry name" value="Acid Proteases"/>
    <property type="match status" value="1"/>
</dbReference>
<proteinExistence type="predicted"/>
<dbReference type="InterPro" id="IPR008042">
    <property type="entry name" value="Retrotrans_Pao"/>
</dbReference>
<evidence type="ECO:0000256" key="2">
    <source>
        <dbReference type="SAM" id="MobiDB-lite"/>
    </source>
</evidence>
<reference evidence="5 6" key="1">
    <citation type="journal article" date="2015" name="Genome Biol.">
        <title>Comparative genomics of Steinernema reveals deeply conserved gene regulatory networks.</title>
        <authorList>
            <person name="Dillman A.R."/>
            <person name="Macchietto M."/>
            <person name="Porter C.F."/>
            <person name="Rogers A."/>
            <person name="Williams B."/>
            <person name="Antoshechkin I."/>
            <person name="Lee M.M."/>
            <person name="Goodwin Z."/>
            <person name="Lu X."/>
            <person name="Lewis E.E."/>
            <person name="Goodrich-Blair H."/>
            <person name="Stock S.P."/>
            <person name="Adams B.J."/>
            <person name="Sternberg P.W."/>
            <person name="Mortazavi A."/>
        </authorList>
    </citation>
    <scope>NUCLEOTIDE SEQUENCE [LARGE SCALE GENOMIC DNA]</scope>
    <source>
        <strain evidence="5 6">ALL</strain>
    </source>
</reference>
<dbReference type="InterPro" id="IPR043502">
    <property type="entry name" value="DNA/RNA_pol_sf"/>
</dbReference>
<dbReference type="Pfam" id="PF03564">
    <property type="entry name" value="DUF1759"/>
    <property type="match status" value="1"/>
</dbReference>
<dbReference type="InterPro" id="IPR021109">
    <property type="entry name" value="Peptidase_aspartic_dom_sf"/>
</dbReference>
<keyword evidence="1" id="KW-0479">Metal-binding</keyword>
<dbReference type="OrthoDB" id="7763782at2759"/>
<reference evidence="5 6" key="2">
    <citation type="journal article" date="2019" name="G3 (Bethesda)">
        <title>Hybrid Assembly of the Genome of the Entomopathogenic Nematode Steinernema carpocapsae Identifies the X-Chromosome.</title>
        <authorList>
            <person name="Serra L."/>
            <person name="Macchietto M."/>
            <person name="Macias-Munoz A."/>
            <person name="McGill C.J."/>
            <person name="Rodriguez I.M."/>
            <person name="Rodriguez B."/>
            <person name="Murad R."/>
            <person name="Mortazavi A."/>
        </authorList>
    </citation>
    <scope>NUCLEOTIDE SEQUENCE [LARGE SCALE GENOMIC DNA]</scope>
    <source>
        <strain evidence="5 6">ALL</strain>
    </source>
</reference>
<feature type="region of interest" description="Disordered" evidence="2">
    <location>
        <begin position="155"/>
        <end position="180"/>
    </location>
</feature>
<keyword evidence="1" id="KW-0863">Zinc-finger</keyword>
<dbReference type="InterPro" id="IPR041588">
    <property type="entry name" value="Integrase_H2C2"/>
</dbReference>
<keyword evidence="6" id="KW-1185">Reference proteome</keyword>
<dbReference type="SMART" id="SM00343">
    <property type="entry name" value="ZnF_C2HC"/>
    <property type="match status" value="2"/>
</dbReference>
<dbReference type="GO" id="GO:0042575">
    <property type="term" value="C:DNA polymerase complex"/>
    <property type="evidence" value="ECO:0007669"/>
    <property type="project" value="UniProtKB-ARBA"/>
</dbReference>
<sequence>MSSINAVVNPAAIANPVPVVRPDARTAKAAYKREKVTAQILQKSAAKTEGRMKRLLAEKEDRNPVEVKNWCIDYSAQAINLKTQMTAACIALTNQFDDLCDEDQKAFEAANDELISKLQDVLDDLEDTAEKIRTELMKLPTQQLQELPGVLTEASKAATPSVGGNPTSASANPTRPSGHPSLASALPKIRIPVFHGNRGEFASFRVVYEHHVHNNPALHKQDKMCILMDHLKGAAKDTIKHFQLHGDNYVDAYSMLCKRYDDPKALIRDLREKFQASYCVSEKWDDQLALVDRLRNIHTQLVRERPGEAMSNVVWMDILNKFPQTTKRRLMERKELTDDEDVKELIDSLEKVICDERDIDASITPIGQRPFASPKMQGFSKDQKRSNRKPRFGDGPRSPEQPNHGGGSQDPSQPIFVLDKCAFCGNSGHKTTGCPNVWTPQDRRQKAYERNLCHNCFGTGHVARDCRAPKCAKCFRKHHVSIHADDPQGHAPTQPYRGRQNSPPVQQARAPEHSGGEQPNSRPAYTPYKKPEGTSIAVAVDPRLLKNRTTVMIDTGANKSFISHEEAERLALPVVRTTRTSVATFGQDTPVREEEMKVVEVTIILRTPDDQRGPVVTIEAMVRDTILPGQIRRPTVSKPDHDYIIGLGLVYSERRSGPTRKTPQLLIGTDYLWNLITGPPIALPSGLTAVRTALGVMLTGVRYNEDEVLTCCAYQESNPDFITTIAEINPTDQTELEQLLLKATQDAIPQEWAREDLPTGAKKDIMKAENEAVLQHFEKTVKRLEDGRYEVQLPFKEGMREQVPSNYAIAAKRLKSTYDLVIRDPDLGQKTDDIFKHQLEKGIIELVPTHYQESGTHYLPHQPVVRPDKDTTKVRIVFDASAHFRGCLSLNDAIHQGPSLLPKILGILLRFRTGTTAIVSDVEKAFLQVALSPQDRDMTRFLWLRDWRKPPSPTNTMILRYRTLPFGINASPYLLGAVMERHLQQYDTQLLPASSVLSNTYVDNVTHTCNTTAEGRHFCKEMKLALTEGGMNLREFGSNNPAVLDAVAPKDHAENLEPKVLGTKWITSTDILKLEADIRVGKPRSKRMVASQAAQVYDPLGLMAPLLVKARLFMQGLWETQEWDSTIPQPQWMEWEAIREDIQNFSKEIPRSVCPTGGIVDMVVFTDASKDAMAAGLYVIQVPQYPLNFADAEEYTQPRPSACLIASKTKLRPVRQLLEQTLMDLQDKIIPRRCALMTDSEITLGWIRQPEAPNKQGTFVENRWRIIRAIQAKMNQNLLQLWTGYVRTDVNPADCATRGLTKKELVDHPWWTGPTYLTQPWSDWPTDCRITELGPEANAHEAPQPDIVTTCASRRLSRWTNIMATVRRFIGRIALARRAKQRATEDPTQEAVNDQLSYPNYFTAKELEASQTALIKLAQQDVYSKKRWKELENLSLFKDPTGVWRCRGRLGNAPLPYKTRFPIFIDHAHPIASMLVRAAHCTPGPIRYHLSQRSTISEVRARYWIPSLRRITRQVIGRCVNCQRYNNFPLKYPELQDLPSRAVTQARPFQHTGLDYFGPFELGSPTESPKAPKRKSPKAAQAAEAEANPNASSDATQRKKAYGLIFACTVTRMIHLELVENMTTVAFVQAVRRFISQKDKPESITCDNAPQFSLAEKILTEHFEEVTASQATQTFFASRDIRWLRITPLSPWQGGFYERLNQDIKRSIYKSLLRKKPSFEELRTIMSEVEAILNQRPLTYLDSSDESYVAIRPCDFYQKGRNLTLELQPNLPRSALDTWMTPQDMGAIQTRLEALEQIDAGTKIREGIWNNFYHHYLTSLRERHRKNLDQGRTSSKAPRVGMIVLINESPRPRYAWPMARIIECPKDKDGQVRHVHVRTPDRKMYTRSVNLLIPLELDAFEEGLQEHLSLQPSSNDDNASEPQVQQDAESHSATQPAITAPQPPELKNRKRSRQSPGTKEEHKRSRLQGPVDQPAADLTGPLRLDAHDHLEPIAEELEDADPPTDKEHKRSNTPSSALPMDPEEAEELQTEEAQDTDGAEHVATRPDLRTTPRRYNLRRLPRADYYALNHGNDKKHGK</sequence>